<evidence type="ECO:0000256" key="9">
    <source>
        <dbReference type="ARBA" id="ARBA00023204"/>
    </source>
</evidence>
<feature type="binding site" evidence="10">
    <location>
        <position position="33"/>
    </location>
    <ligand>
        <name>Mg(2+)</name>
        <dbReference type="ChEBI" id="CHEBI:18420"/>
    </ligand>
</feature>
<sequence length="218" mass="24517">MDLEELKRIQIECAKKVLQTDDFTEVRLVGGIDLTFEDPKGNPTRAWASLVVVDIKTLKKVYSHVVEGTVDFPYIPTFLAFRELPLMEKVYLSAEVKPDVVFIDGQGVAHPRGCGIASHFGVKLNCVSVGVAKSRLFGFYKEPDVRRGSWSPLTYRGRTIGAVVRTKDNTAPIFVSVGHRISLNTAIELVLKTSMYRVPEPTRLAHNHLQWYLRNSCK</sequence>
<dbReference type="EMBL" id="LT670846">
    <property type="protein sequence ID" value="SHK54667.1"/>
    <property type="molecule type" value="Genomic_DNA"/>
</dbReference>
<dbReference type="GO" id="GO:0043737">
    <property type="term" value="F:deoxyribonuclease V activity"/>
    <property type="evidence" value="ECO:0007669"/>
    <property type="project" value="UniProtKB-UniRule"/>
</dbReference>
<evidence type="ECO:0000256" key="8">
    <source>
        <dbReference type="ARBA" id="ARBA00022842"/>
    </source>
</evidence>
<organism evidence="11 12">
    <name type="scientific">Thermocrinis minervae</name>
    <dbReference type="NCBI Taxonomy" id="381751"/>
    <lineage>
        <taxon>Bacteria</taxon>
        <taxon>Pseudomonadati</taxon>
        <taxon>Aquificota</taxon>
        <taxon>Aquificia</taxon>
        <taxon>Aquificales</taxon>
        <taxon>Aquificaceae</taxon>
        <taxon>Thermocrinis</taxon>
    </lineage>
</organism>
<dbReference type="AlphaFoldDB" id="A0A1M6TCD6"/>
<evidence type="ECO:0000256" key="1">
    <source>
        <dbReference type="ARBA" id="ARBA00004496"/>
    </source>
</evidence>
<evidence type="ECO:0000256" key="5">
    <source>
        <dbReference type="ARBA" id="ARBA00022759"/>
    </source>
</evidence>
<keyword evidence="4 10" id="KW-0479">Metal-binding</keyword>
<dbReference type="CDD" id="cd06559">
    <property type="entry name" value="Endonuclease_V"/>
    <property type="match status" value="1"/>
</dbReference>
<dbReference type="RefSeq" id="WP_079654486.1">
    <property type="nucleotide sequence ID" value="NZ_LT670846.1"/>
</dbReference>
<evidence type="ECO:0000256" key="6">
    <source>
        <dbReference type="ARBA" id="ARBA00022763"/>
    </source>
</evidence>
<dbReference type="GO" id="GO:0000287">
    <property type="term" value="F:magnesium ion binding"/>
    <property type="evidence" value="ECO:0007669"/>
    <property type="project" value="UniProtKB-UniRule"/>
</dbReference>
<comment type="catalytic activity">
    <reaction evidence="10">
        <text>Endonucleolytic cleavage at apurinic or apyrimidinic sites to products with a 5'-phosphate.</text>
        <dbReference type="EC" id="3.1.21.7"/>
    </reaction>
</comment>
<dbReference type="PANTHER" id="PTHR28511:SF1">
    <property type="entry name" value="ENDONUCLEASE V"/>
    <property type="match status" value="1"/>
</dbReference>
<keyword evidence="7 10" id="KW-0378">Hydrolase</keyword>
<evidence type="ECO:0000313" key="11">
    <source>
        <dbReference type="EMBL" id="SHK54667.1"/>
    </source>
</evidence>
<dbReference type="FunFam" id="3.30.2170.10:FF:000008">
    <property type="entry name" value="Endonuclease V"/>
    <property type="match status" value="1"/>
</dbReference>
<keyword evidence="8 10" id="KW-0460">Magnesium</keyword>
<comment type="function">
    <text evidence="10">DNA repair enzyme involved in the repair of deaminated bases. Selectively cleaves double-stranded DNA at the second phosphodiester bond 3' to a deoxyinosine leaving behind the intact lesion on the nicked DNA.</text>
</comment>
<feature type="binding site" evidence="10">
    <location>
        <position position="104"/>
    </location>
    <ligand>
        <name>Mg(2+)</name>
        <dbReference type="ChEBI" id="CHEBI:18420"/>
    </ligand>
</feature>
<comment type="cofactor">
    <cofactor evidence="10">
        <name>Mg(2+)</name>
        <dbReference type="ChEBI" id="CHEBI:18420"/>
    </cofactor>
</comment>
<dbReference type="InterPro" id="IPR007581">
    <property type="entry name" value="Endonuclease-V"/>
</dbReference>
<dbReference type="Pfam" id="PF04493">
    <property type="entry name" value="Endonuclease_5"/>
    <property type="match status" value="1"/>
</dbReference>
<gene>
    <name evidence="10" type="primary">nfi</name>
    <name evidence="11" type="ORF">SAMN05444391_1396</name>
</gene>
<dbReference type="GO" id="GO:0003727">
    <property type="term" value="F:single-stranded RNA binding"/>
    <property type="evidence" value="ECO:0007669"/>
    <property type="project" value="TreeGrafter"/>
</dbReference>
<dbReference type="Gene3D" id="3.30.2170.10">
    <property type="entry name" value="archaeoglobus fulgidus dsm 4304 superfamily"/>
    <property type="match status" value="1"/>
</dbReference>
<reference evidence="11 12" key="1">
    <citation type="submission" date="2016-11" db="EMBL/GenBank/DDBJ databases">
        <authorList>
            <person name="Jaros S."/>
            <person name="Januszkiewicz K."/>
            <person name="Wedrychowicz H."/>
        </authorList>
    </citation>
    <scope>NUCLEOTIDE SEQUENCE [LARGE SCALE GENOMIC DNA]</scope>
    <source>
        <strain evidence="11 12">DSM 19557</strain>
    </source>
</reference>
<evidence type="ECO:0000256" key="10">
    <source>
        <dbReference type="HAMAP-Rule" id="MF_00801"/>
    </source>
</evidence>
<keyword evidence="2 10" id="KW-0963">Cytoplasm</keyword>
<protein>
    <recommendedName>
        <fullName evidence="10">Endonuclease V</fullName>
        <ecNumber evidence="10">3.1.21.7</ecNumber>
    </recommendedName>
    <alternativeName>
        <fullName evidence="10">Deoxyinosine 3'endonuclease</fullName>
    </alternativeName>
    <alternativeName>
        <fullName evidence="10">Deoxyribonuclease V</fullName>
        <shortName evidence="10">DNase V</shortName>
    </alternativeName>
</protein>
<keyword evidence="5 10" id="KW-0255">Endonuclease</keyword>
<comment type="similarity">
    <text evidence="10">Belongs to the endonuclease V family.</text>
</comment>
<keyword evidence="12" id="KW-1185">Reference proteome</keyword>
<dbReference type="OrthoDB" id="9790916at2"/>
<comment type="subcellular location">
    <subcellularLocation>
        <location evidence="1 10">Cytoplasm</location>
    </subcellularLocation>
</comment>
<keyword evidence="3 10" id="KW-0540">Nuclease</keyword>
<feature type="site" description="Interaction with target DNA" evidence="10">
    <location>
        <position position="74"/>
    </location>
</feature>
<accession>A0A1M6TCD6</accession>
<keyword evidence="6 10" id="KW-0227">DNA damage</keyword>
<dbReference type="GO" id="GO:0005737">
    <property type="term" value="C:cytoplasm"/>
    <property type="evidence" value="ECO:0007669"/>
    <property type="project" value="UniProtKB-SubCell"/>
</dbReference>
<keyword evidence="9 10" id="KW-0234">DNA repair</keyword>
<evidence type="ECO:0000256" key="2">
    <source>
        <dbReference type="ARBA" id="ARBA00022490"/>
    </source>
</evidence>
<evidence type="ECO:0000256" key="7">
    <source>
        <dbReference type="ARBA" id="ARBA00022801"/>
    </source>
</evidence>
<dbReference type="GO" id="GO:0006281">
    <property type="term" value="P:DNA repair"/>
    <property type="evidence" value="ECO:0007669"/>
    <property type="project" value="UniProtKB-UniRule"/>
</dbReference>
<dbReference type="GO" id="GO:0016891">
    <property type="term" value="F:RNA endonuclease activity producing 5'-phosphomonoesters, hydrolytic mechanism"/>
    <property type="evidence" value="ECO:0007669"/>
    <property type="project" value="TreeGrafter"/>
</dbReference>
<dbReference type="EC" id="3.1.21.7" evidence="10"/>
<proteinExistence type="inferred from homology"/>
<dbReference type="Proteomes" id="UP000189810">
    <property type="component" value="Chromosome I"/>
</dbReference>
<dbReference type="STRING" id="381751.SAMN05444391_1396"/>
<evidence type="ECO:0000256" key="3">
    <source>
        <dbReference type="ARBA" id="ARBA00022722"/>
    </source>
</evidence>
<evidence type="ECO:0000313" key="12">
    <source>
        <dbReference type="Proteomes" id="UP000189810"/>
    </source>
</evidence>
<dbReference type="HAMAP" id="MF_00801">
    <property type="entry name" value="Endonuclease_5"/>
    <property type="match status" value="1"/>
</dbReference>
<dbReference type="PANTHER" id="PTHR28511">
    <property type="entry name" value="ENDONUCLEASE V"/>
    <property type="match status" value="1"/>
</dbReference>
<name>A0A1M6TCD6_9AQUI</name>
<evidence type="ECO:0000256" key="4">
    <source>
        <dbReference type="ARBA" id="ARBA00022723"/>
    </source>
</evidence>